<dbReference type="AlphaFoldDB" id="A0AAV4PJ29"/>
<reference evidence="1 2" key="1">
    <citation type="submission" date="2021-06" db="EMBL/GenBank/DDBJ databases">
        <title>Caerostris darwini draft genome.</title>
        <authorList>
            <person name="Kono N."/>
            <person name="Arakawa K."/>
        </authorList>
    </citation>
    <scope>NUCLEOTIDE SEQUENCE [LARGE SCALE GENOMIC DNA]</scope>
</reference>
<organism evidence="1 2">
    <name type="scientific">Caerostris darwini</name>
    <dbReference type="NCBI Taxonomy" id="1538125"/>
    <lineage>
        <taxon>Eukaryota</taxon>
        <taxon>Metazoa</taxon>
        <taxon>Ecdysozoa</taxon>
        <taxon>Arthropoda</taxon>
        <taxon>Chelicerata</taxon>
        <taxon>Arachnida</taxon>
        <taxon>Araneae</taxon>
        <taxon>Araneomorphae</taxon>
        <taxon>Entelegynae</taxon>
        <taxon>Araneoidea</taxon>
        <taxon>Araneidae</taxon>
        <taxon>Caerostris</taxon>
    </lineage>
</organism>
<comment type="caution">
    <text evidence="1">The sequence shown here is derived from an EMBL/GenBank/DDBJ whole genome shotgun (WGS) entry which is preliminary data.</text>
</comment>
<dbReference type="EMBL" id="BPLQ01002861">
    <property type="protein sequence ID" value="GIX96096.1"/>
    <property type="molecule type" value="Genomic_DNA"/>
</dbReference>
<accession>A0AAV4PJ29</accession>
<sequence>MGEKAEEGFRVVPTRLDCRVLPKFHSALIRSQPLMTCVRSDAKEDFCLNFGYPASFNKDSGKIVFIKADSRSRLITKLRALLEMGICHSNT</sequence>
<evidence type="ECO:0000313" key="1">
    <source>
        <dbReference type="EMBL" id="GIX96096.1"/>
    </source>
</evidence>
<protein>
    <submittedName>
        <fullName evidence="1">Uncharacterized protein</fullName>
    </submittedName>
</protein>
<name>A0AAV4PJ29_9ARAC</name>
<keyword evidence="2" id="KW-1185">Reference proteome</keyword>
<gene>
    <name evidence="1" type="ORF">CDAR_320281</name>
</gene>
<dbReference type="Proteomes" id="UP001054837">
    <property type="component" value="Unassembled WGS sequence"/>
</dbReference>
<evidence type="ECO:0000313" key="2">
    <source>
        <dbReference type="Proteomes" id="UP001054837"/>
    </source>
</evidence>
<proteinExistence type="predicted"/>